<dbReference type="AlphaFoldDB" id="A0A6M8SVF6"/>
<keyword evidence="2" id="KW-0472">Membrane</keyword>
<dbReference type="KEGG" id="dee:HQN60_03230"/>
<dbReference type="EMBL" id="CP054143">
    <property type="protein sequence ID" value="QKJ65817.1"/>
    <property type="molecule type" value="Genomic_DNA"/>
</dbReference>
<feature type="coiled-coil region" evidence="1">
    <location>
        <begin position="84"/>
        <end position="139"/>
    </location>
</feature>
<feature type="transmembrane region" description="Helical" evidence="2">
    <location>
        <begin position="47"/>
        <end position="71"/>
    </location>
</feature>
<reference evidence="3 4" key="1">
    <citation type="submission" date="2020-05" db="EMBL/GenBank/DDBJ databases">
        <title>Complete genome sequence of Deefgea sp. D17.</title>
        <authorList>
            <person name="Bae J.-W."/>
            <person name="Han J.E."/>
        </authorList>
    </citation>
    <scope>NUCLEOTIDE SEQUENCE [LARGE SCALE GENOMIC DNA]</scope>
    <source>
        <strain evidence="3 4">D17</strain>
    </source>
</reference>
<gene>
    <name evidence="3" type="ORF">HQN60_03230</name>
</gene>
<name>A0A6M8SVF6_9NEIS</name>
<keyword evidence="2" id="KW-1133">Transmembrane helix</keyword>
<keyword evidence="1" id="KW-0175">Coiled coil</keyword>
<accession>A0A6M8SVF6</accession>
<evidence type="ECO:0000256" key="1">
    <source>
        <dbReference type="SAM" id="Coils"/>
    </source>
</evidence>
<protein>
    <submittedName>
        <fullName evidence="3">Uncharacterized protein</fullName>
    </submittedName>
</protein>
<keyword evidence="2" id="KW-0812">Transmembrane</keyword>
<organism evidence="3 4">
    <name type="scientific">Deefgea piscis</name>
    <dbReference type="NCBI Taxonomy" id="2739061"/>
    <lineage>
        <taxon>Bacteria</taxon>
        <taxon>Pseudomonadati</taxon>
        <taxon>Pseudomonadota</taxon>
        <taxon>Betaproteobacteria</taxon>
        <taxon>Neisseriales</taxon>
        <taxon>Chitinibacteraceae</taxon>
        <taxon>Deefgea</taxon>
    </lineage>
</organism>
<sequence length="206" mass="23070">MLFHDYAVSITPHIKKDVEMSAEEHAIDLPQPEVPAHSVSFFSRYRLIIFGLSGFFLVLIFLMIGIALGMAKKNFEKSFYLTQIEKLKDALSGSLEKRTELERDITELKVELRAKKDHIAELEDKLAEQEHAKRRQELKAKDEGSAALTTEAHLAESTADQQSENYLRLKAGDCLVEGSAGATAANWRECLKKGKKVSTEKPSAAH</sequence>
<proteinExistence type="predicted"/>
<dbReference type="RefSeq" id="WP_173532325.1">
    <property type="nucleotide sequence ID" value="NZ_CP054143.1"/>
</dbReference>
<dbReference type="Proteomes" id="UP000504844">
    <property type="component" value="Chromosome"/>
</dbReference>
<evidence type="ECO:0000313" key="3">
    <source>
        <dbReference type="EMBL" id="QKJ65817.1"/>
    </source>
</evidence>
<keyword evidence="4" id="KW-1185">Reference proteome</keyword>
<evidence type="ECO:0000313" key="4">
    <source>
        <dbReference type="Proteomes" id="UP000504844"/>
    </source>
</evidence>
<evidence type="ECO:0000256" key="2">
    <source>
        <dbReference type="SAM" id="Phobius"/>
    </source>
</evidence>